<dbReference type="Proteomes" id="UP000485621">
    <property type="component" value="Unassembled WGS sequence"/>
</dbReference>
<gene>
    <name evidence="4" type="ORF">BWY04_00660</name>
</gene>
<name>A0A1V5ZNX7_9BACT</name>
<comment type="similarity">
    <text evidence="1">Belongs to the universal ribosomal protein uL18 family.</text>
</comment>
<accession>A0A1V5ZNX7</accession>
<evidence type="ECO:0000256" key="3">
    <source>
        <dbReference type="ARBA" id="ARBA00023274"/>
    </source>
</evidence>
<dbReference type="InterPro" id="IPR005484">
    <property type="entry name" value="Ribosomal_uL18_bac/plant/anim"/>
</dbReference>
<sequence length="65" mass="7498">MSHLTNKLKDNIKKYLKRKTRVNTKIKSHKPKYRLIINKSNLYISAQLVDQSGDIVASINDKKSA</sequence>
<dbReference type="Pfam" id="PF00861">
    <property type="entry name" value="Ribosomal_L18p"/>
    <property type="match status" value="1"/>
</dbReference>
<dbReference type="AlphaFoldDB" id="A0A1V5ZNX7"/>
<evidence type="ECO:0000256" key="2">
    <source>
        <dbReference type="ARBA" id="ARBA00022980"/>
    </source>
</evidence>
<comment type="caution">
    <text evidence="4">The sequence shown here is derived from an EMBL/GenBank/DDBJ whole genome shotgun (WGS) entry which is preliminary data.</text>
</comment>
<dbReference type="GO" id="GO:1990904">
    <property type="term" value="C:ribonucleoprotein complex"/>
    <property type="evidence" value="ECO:0007669"/>
    <property type="project" value="UniProtKB-KW"/>
</dbReference>
<keyword evidence="2 4" id="KW-0689">Ribosomal protein</keyword>
<evidence type="ECO:0000256" key="1">
    <source>
        <dbReference type="ARBA" id="ARBA00007116"/>
    </source>
</evidence>
<dbReference type="SUPFAM" id="SSF53137">
    <property type="entry name" value="Translational machinery components"/>
    <property type="match status" value="1"/>
</dbReference>
<reference evidence="4" key="1">
    <citation type="submission" date="2017-02" db="EMBL/GenBank/DDBJ databases">
        <title>Delving into the versatile metabolic prowess of the omnipresent phylum Bacteroidetes.</title>
        <authorList>
            <person name="Nobu M.K."/>
            <person name="Mei R."/>
            <person name="Narihiro T."/>
            <person name="Kuroda K."/>
            <person name="Liu W.-T."/>
        </authorList>
    </citation>
    <scope>NUCLEOTIDE SEQUENCE</scope>
    <source>
        <strain evidence="4">ADurb.Bin160</strain>
    </source>
</reference>
<dbReference type="GO" id="GO:0006412">
    <property type="term" value="P:translation"/>
    <property type="evidence" value="ECO:0007669"/>
    <property type="project" value="InterPro"/>
</dbReference>
<keyword evidence="3" id="KW-0687">Ribonucleoprotein</keyword>
<proteinExistence type="inferred from homology"/>
<evidence type="ECO:0000313" key="4">
    <source>
        <dbReference type="EMBL" id="OQB41768.1"/>
    </source>
</evidence>
<dbReference type="GO" id="GO:0005840">
    <property type="term" value="C:ribosome"/>
    <property type="evidence" value="ECO:0007669"/>
    <property type="project" value="UniProtKB-KW"/>
</dbReference>
<organism evidence="4">
    <name type="scientific">candidate division CPR1 bacterium ADurb.Bin160</name>
    <dbReference type="NCBI Taxonomy" id="1852826"/>
    <lineage>
        <taxon>Bacteria</taxon>
        <taxon>candidate division CPR1</taxon>
    </lineage>
</organism>
<protein>
    <submittedName>
        <fullName evidence="4">50S ribosomal protein L18</fullName>
    </submittedName>
</protein>
<dbReference type="EMBL" id="MWDB01000011">
    <property type="protein sequence ID" value="OQB41768.1"/>
    <property type="molecule type" value="Genomic_DNA"/>
</dbReference>
<dbReference type="GO" id="GO:0003735">
    <property type="term" value="F:structural constituent of ribosome"/>
    <property type="evidence" value="ECO:0007669"/>
    <property type="project" value="InterPro"/>
</dbReference>
<dbReference type="Gene3D" id="3.30.420.100">
    <property type="match status" value="1"/>
</dbReference>